<keyword evidence="2" id="KW-0675">Receptor</keyword>
<dbReference type="Gene3D" id="3.40.190.10">
    <property type="entry name" value="Periplasmic binding protein-like II"/>
    <property type="match status" value="1"/>
</dbReference>
<feature type="region of interest" description="Disordered" evidence="1">
    <location>
        <begin position="71"/>
        <end position="103"/>
    </location>
</feature>
<sequence length="290" mass="30891">MGRASTPACVVGTTQPLPFLLREEQGFKVWLKQATMTAPRSRQSRLTRDSALDSGPVAVVFIPIANAGGTEQQLSSAPDQLAGNSRGDGLAQEQARGESSDTRVMKSGRLAAARLAVLLASALPCESLPKLCTVTKGELSQGGGLWCMKSWVDGSGFTHIRYDDGTCRVLDVLPRGRAYAVLMPLATVSSACPASVGGRAGDVAYRLRTFQDLSKQVEMSYGTVRDSAVYEYFRAKGTNPLEQDSTFAELWRTISKNGGADNCVSGPSEGIRKVEDVAPVVSLCFPSYTG</sequence>
<dbReference type="STRING" id="246437.L9KXU7"/>
<keyword evidence="3" id="KW-1185">Reference proteome</keyword>
<dbReference type="EMBL" id="KB320665">
    <property type="protein sequence ID" value="ELW65972.1"/>
    <property type="molecule type" value="Genomic_DNA"/>
</dbReference>
<evidence type="ECO:0000256" key="1">
    <source>
        <dbReference type="SAM" id="MobiDB-lite"/>
    </source>
</evidence>
<accession>L9KXU7</accession>
<protein>
    <submittedName>
        <fullName evidence="2">Glutamate receptor delta-1 subunit</fullName>
    </submittedName>
</protein>
<evidence type="ECO:0000313" key="3">
    <source>
        <dbReference type="Proteomes" id="UP000011518"/>
    </source>
</evidence>
<name>L9KXU7_TUPCH</name>
<evidence type="ECO:0000313" key="2">
    <source>
        <dbReference type="EMBL" id="ELW65972.1"/>
    </source>
</evidence>
<proteinExistence type="predicted"/>
<reference evidence="3" key="2">
    <citation type="journal article" date="2013" name="Nat. Commun.">
        <title>Genome of the Chinese tree shrew.</title>
        <authorList>
            <person name="Fan Y."/>
            <person name="Huang Z.Y."/>
            <person name="Cao C.C."/>
            <person name="Chen C.S."/>
            <person name="Chen Y.X."/>
            <person name="Fan D.D."/>
            <person name="He J."/>
            <person name="Hou H.L."/>
            <person name="Hu L."/>
            <person name="Hu X.T."/>
            <person name="Jiang X.T."/>
            <person name="Lai R."/>
            <person name="Lang Y.S."/>
            <person name="Liang B."/>
            <person name="Liao S.G."/>
            <person name="Mu D."/>
            <person name="Ma Y.Y."/>
            <person name="Niu Y.Y."/>
            <person name="Sun X.Q."/>
            <person name="Xia J.Q."/>
            <person name="Xiao J."/>
            <person name="Xiong Z.Q."/>
            <person name="Xu L."/>
            <person name="Yang L."/>
            <person name="Zhang Y."/>
            <person name="Zhao W."/>
            <person name="Zhao X.D."/>
            <person name="Zheng Y.T."/>
            <person name="Zhou J.M."/>
            <person name="Zhu Y.B."/>
            <person name="Zhang G.J."/>
            <person name="Wang J."/>
            <person name="Yao Y.G."/>
        </authorList>
    </citation>
    <scope>NUCLEOTIDE SEQUENCE [LARGE SCALE GENOMIC DNA]</scope>
</reference>
<gene>
    <name evidence="2" type="ORF">TREES_T100011904</name>
</gene>
<dbReference type="InParanoid" id="L9KXU7"/>
<dbReference type="Proteomes" id="UP000011518">
    <property type="component" value="Unassembled WGS sequence"/>
</dbReference>
<reference evidence="3" key="1">
    <citation type="submission" date="2012-07" db="EMBL/GenBank/DDBJ databases">
        <title>Genome of the Chinese tree shrew, a rising model animal genetically related to primates.</title>
        <authorList>
            <person name="Zhang G."/>
            <person name="Fan Y."/>
            <person name="Yao Y."/>
            <person name="Huang Z."/>
        </authorList>
    </citation>
    <scope>NUCLEOTIDE SEQUENCE [LARGE SCALE GENOMIC DNA]</scope>
</reference>
<dbReference type="AlphaFoldDB" id="L9KXU7"/>
<organism evidence="2 3">
    <name type="scientific">Tupaia chinensis</name>
    <name type="common">Chinese tree shrew</name>
    <name type="synonym">Tupaia belangeri chinensis</name>
    <dbReference type="NCBI Taxonomy" id="246437"/>
    <lineage>
        <taxon>Eukaryota</taxon>
        <taxon>Metazoa</taxon>
        <taxon>Chordata</taxon>
        <taxon>Craniata</taxon>
        <taxon>Vertebrata</taxon>
        <taxon>Euteleostomi</taxon>
        <taxon>Mammalia</taxon>
        <taxon>Eutheria</taxon>
        <taxon>Euarchontoglires</taxon>
        <taxon>Scandentia</taxon>
        <taxon>Tupaiidae</taxon>
        <taxon>Tupaia</taxon>
    </lineage>
</organism>